<dbReference type="PANTHER" id="PTHR42798:SF4">
    <property type="entry name" value="ABC TRANSPORTER DOMAIN-CONTAINING PROTEIN"/>
    <property type="match status" value="1"/>
</dbReference>
<evidence type="ECO:0000256" key="1">
    <source>
        <dbReference type="ARBA" id="ARBA00022741"/>
    </source>
</evidence>
<dbReference type="Pfam" id="PF00005">
    <property type="entry name" value="ABC_tran"/>
    <property type="match status" value="1"/>
</dbReference>
<dbReference type="SUPFAM" id="SSF52540">
    <property type="entry name" value="P-loop containing nucleoside triphosphate hydrolases"/>
    <property type="match status" value="1"/>
</dbReference>
<accession>A0A0D6E086</accession>
<protein>
    <submittedName>
        <fullName evidence="4">Putative bacteriocin ABC transporter ATP-binding protein</fullName>
    </submittedName>
</protein>
<name>A0A0D6E086_9LACT</name>
<dbReference type="PROSITE" id="PS00211">
    <property type="entry name" value="ABC_TRANSPORTER_1"/>
    <property type="match status" value="1"/>
</dbReference>
<reference evidence="5" key="1">
    <citation type="submission" date="2015-01" db="EMBL/GenBank/DDBJ databases">
        <authorList>
            <person name="Andreevskaya M."/>
        </authorList>
    </citation>
    <scope>NUCLEOTIDE SEQUENCE [LARGE SCALE GENOMIC DNA]</scope>
    <source>
        <strain evidence="5">MKFS47</strain>
    </source>
</reference>
<dbReference type="InterPro" id="IPR003439">
    <property type="entry name" value="ABC_transporter-like_ATP-bd"/>
</dbReference>
<evidence type="ECO:0000313" key="4">
    <source>
        <dbReference type="EMBL" id="CEN29433.1"/>
    </source>
</evidence>
<keyword evidence="1" id="KW-0547">Nucleotide-binding</keyword>
<gene>
    <name evidence="4" type="ORF">LACPI_2233</name>
</gene>
<feature type="domain" description="ABC transporter" evidence="3">
    <location>
        <begin position="3"/>
        <end position="203"/>
    </location>
</feature>
<dbReference type="InterPro" id="IPR003593">
    <property type="entry name" value="AAA+_ATPase"/>
</dbReference>
<dbReference type="Gene3D" id="3.40.50.300">
    <property type="entry name" value="P-loop containing nucleotide triphosphate hydrolases"/>
    <property type="match status" value="1"/>
</dbReference>
<evidence type="ECO:0000313" key="5">
    <source>
        <dbReference type="Proteomes" id="UP000033166"/>
    </source>
</evidence>
<dbReference type="KEGG" id="lpk:LACPI_2233"/>
<dbReference type="RefSeq" id="WP_047916404.1">
    <property type="nucleotide sequence ID" value="NZ_LN774769.1"/>
</dbReference>
<dbReference type="GO" id="GO:0016887">
    <property type="term" value="F:ATP hydrolysis activity"/>
    <property type="evidence" value="ECO:0007669"/>
    <property type="project" value="InterPro"/>
</dbReference>
<dbReference type="SMART" id="SM00382">
    <property type="entry name" value="AAA"/>
    <property type="match status" value="1"/>
</dbReference>
<keyword evidence="2 4" id="KW-0067">ATP-binding</keyword>
<sequence length="207" mass="22974">MTLELVNFSKRYGKKIVIDHITLTFEAGKSYALVGVSGSGKTTLLNSIGRLEKVQSGKIRLDGEDIWEISERTFFRDYLGYVFQSYSLLENKTVKQNLKLVETNQTKLVETLEKVGLDATYLAAKIYELSGGQAQRVAIARMLLKAKKIILADEPTGALDKQTGDEIVTLLLNEAKANQYVIIATHDPDVYNRVDVVIDVTTLGDAT</sequence>
<evidence type="ECO:0000259" key="3">
    <source>
        <dbReference type="PROSITE" id="PS50893"/>
    </source>
</evidence>
<evidence type="ECO:0000256" key="2">
    <source>
        <dbReference type="ARBA" id="ARBA00022840"/>
    </source>
</evidence>
<dbReference type="Proteomes" id="UP000033166">
    <property type="component" value="Chromosome I"/>
</dbReference>
<dbReference type="EMBL" id="LN774769">
    <property type="protein sequence ID" value="CEN29433.1"/>
    <property type="molecule type" value="Genomic_DNA"/>
</dbReference>
<organism evidence="4 5">
    <name type="scientific">Pseudolactococcus piscium MKFS47</name>
    <dbReference type="NCBI Taxonomy" id="297352"/>
    <lineage>
        <taxon>Bacteria</taxon>
        <taxon>Bacillati</taxon>
        <taxon>Bacillota</taxon>
        <taxon>Bacilli</taxon>
        <taxon>Lactobacillales</taxon>
        <taxon>Streptococcaceae</taxon>
        <taxon>Pseudolactococcus</taxon>
    </lineage>
</organism>
<dbReference type="HOGENOM" id="CLU_000604_1_22_9"/>
<dbReference type="AlphaFoldDB" id="A0A0D6E086"/>
<dbReference type="InterPro" id="IPR017871">
    <property type="entry name" value="ABC_transporter-like_CS"/>
</dbReference>
<dbReference type="InterPro" id="IPR027417">
    <property type="entry name" value="P-loop_NTPase"/>
</dbReference>
<dbReference type="PROSITE" id="PS50893">
    <property type="entry name" value="ABC_TRANSPORTER_2"/>
    <property type="match status" value="1"/>
</dbReference>
<dbReference type="STRING" id="1364.LP2241_50562"/>
<proteinExistence type="predicted"/>
<dbReference type="GO" id="GO:0005524">
    <property type="term" value="F:ATP binding"/>
    <property type="evidence" value="ECO:0007669"/>
    <property type="project" value="UniProtKB-KW"/>
</dbReference>
<dbReference type="PANTHER" id="PTHR42798">
    <property type="entry name" value="LIPOPROTEIN-RELEASING SYSTEM ATP-BINDING PROTEIN LOLD"/>
    <property type="match status" value="1"/>
</dbReference>